<protein>
    <recommendedName>
        <fullName evidence="3">4Fe-4S ferredoxin-type domain-containing protein</fullName>
    </recommendedName>
</protein>
<proteinExistence type="predicted"/>
<dbReference type="PROSITE" id="PS00198">
    <property type="entry name" value="4FE4S_FER_1"/>
    <property type="match status" value="1"/>
</dbReference>
<evidence type="ECO:0008006" key="3">
    <source>
        <dbReference type="Google" id="ProtNLM"/>
    </source>
</evidence>
<dbReference type="Proteomes" id="UP000799436">
    <property type="component" value="Unassembled WGS sequence"/>
</dbReference>
<organism evidence="1 2">
    <name type="scientific">Teratosphaeria nubilosa</name>
    <dbReference type="NCBI Taxonomy" id="161662"/>
    <lineage>
        <taxon>Eukaryota</taxon>
        <taxon>Fungi</taxon>
        <taxon>Dikarya</taxon>
        <taxon>Ascomycota</taxon>
        <taxon>Pezizomycotina</taxon>
        <taxon>Dothideomycetes</taxon>
        <taxon>Dothideomycetidae</taxon>
        <taxon>Mycosphaerellales</taxon>
        <taxon>Teratosphaeriaceae</taxon>
        <taxon>Teratosphaeria</taxon>
    </lineage>
</organism>
<dbReference type="AlphaFoldDB" id="A0A6G1L685"/>
<reference evidence="1" key="1">
    <citation type="journal article" date="2020" name="Stud. Mycol.">
        <title>101 Dothideomycetes genomes: a test case for predicting lifestyles and emergence of pathogens.</title>
        <authorList>
            <person name="Haridas S."/>
            <person name="Albert R."/>
            <person name="Binder M."/>
            <person name="Bloem J."/>
            <person name="Labutti K."/>
            <person name="Salamov A."/>
            <person name="Andreopoulos B."/>
            <person name="Baker S."/>
            <person name="Barry K."/>
            <person name="Bills G."/>
            <person name="Bluhm B."/>
            <person name="Cannon C."/>
            <person name="Castanera R."/>
            <person name="Culley D."/>
            <person name="Daum C."/>
            <person name="Ezra D."/>
            <person name="Gonzalez J."/>
            <person name="Henrissat B."/>
            <person name="Kuo A."/>
            <person name="Liang C."/>
            <person name="Lipzen A."/>
            <person name="Lutzoni F."/>
            <person name="Magnuson J."/>
            <person name="Mondo S."/>
            <person name="Nolan M."/>
            <person name="Ohm R."/>
            <person name="Pangilinan J."/>
            <person name="Park H.-J."/>
            <person name="Ramirez L."/>
            <person name="Alfaro M."/>
            <person name="Sun H."/>
            <person name="Tritt A."/>
            <person name="Yoshinaga Y."/>
            <person name="Zwiers L.-H."/>
            <person name="Turgeon B."/>
            <person name="Goodwin S."/>
            <person name="Spatafora J."/>
            <person name="Crous P."/>
            <person name="Grigoriev I."/>
        </authorList>
    </citation>
    <scope>NUCLEOTIDE SEQUENCE</scope>
    <source>
        <strain evidence="1">CBS 116005</strain>
    </source>
</reference>
<evidence type="ECO:0000313" key="2">
    <source>
        <dbReference type="Proteomes" id="UP000799436"/>
    </source>
</evidence>
<evidence type="ECO:0000313" key="1">
    <source>
        <dbReference type="EMBL" id="KAF2768069.1"/>
    </source>
</evidence>
<name>A0A6G1L685_9PEZI</name>
<gene>
    <name evidence="1" type="ORF">EJ03DRAFT_136089</name>
</gene>
<sequence>MLNFCSRCSICSADCPALQNCWIPGSHNFSQYNSLPSLSRRTNKPHLASLCRFSHKFQTPESSADRECPGSLYQVIAGNCIFRHSHKATAVPEATLLARNFSQT</sequence>
<dbReference type="EMBL" id="ML995848">
    <property type="protein sequence ID" value="KAF2768069.1"/>
    <property type="molecule type" value="Genomic_DNA"/>
</dbReference>
<dbReference type="InterPro" id="IPR017900">
    <property type="entry name" value="4Fe4S_Fe_S_CS"/>
</dbReference>
<accession>A0A6G1L685</accession>
<keyword evidence="2" id="KW-1185">Reference proteome</keyword>